<dbReference type="GeneID" id="25913483"/>
<feature type="non-terminal residue" evidence="3">
    <location>
        <position position="1"/>
    </location>
</feature>
<dbReference type="GO" id="GO:0006352">
    <property type="term" value="P:DNA-templated transcription initiation"/>
    <property type="evidence" value="ECO:0007669"/>
    <property type="project" value="InterPro"/>
</dbReference>
<comment type="subcellular location">
    <subcellularLocation>
        <location evidence="1">Nucleus</location>
    </subcellularLocation>
</comment>
<evidence type="ECO:0000313" key="3">
    <source>
        <dbReference type="EMBL" id="KNC74478.1"/>
    </source>
</evidence>
<proteinExistence type="predicted"/>
<dbReference type="Gene3D" id="1.20.1250.40">
    <property type="match status" value="1"/>
</dbReference>
<dbReference type="AlphaFoldDB" id="A0A0L0FEI7"/>
<gene>
    <name evidence="3" type="ORF">SARC_12979</name>
</gene>
<dbReference type="GO" id="GO:0030880">
    <property type="term" value="C:RNA polymerase complex"/>
    <property type="evidence" value="ECO:0007669"/>
    <property type="project" value="InterPro"/>
</dbReference>
<dbReference type="Proteomes" id="UP000054560">
    <property type="component" value="Unassembled WGS sequence"/>
</dbReference>
<dbReference type="OrthoDB" id="2186918at2759"/>
<dbReference type="EMBL" id="KQ244372">
    <property type="protein sequence ID" value="KNC74478.1"/>
    <property type="molecule type" value="Genomic_DNA"/>
</dbReference>
<evidence type="ECO:0000256" key="2">
    <source>
        <dbReference type="ARBA" id="ARBA00023242"/>
    </source>
</evidence>
<dbReference type="InterPro" id="IPR005574">
    <property type="entry name" value="Rpb4/RPC9"/>
</dbReference>
<dbReference type="PANTHER" id="PTHR21297">
    <property type="entry name" value="DNA-DIRECTED RNA POLYMERASE II"/>
    <property type="match status" value="1"/>
</dbReference>
<dbReference type="RefSeq" id="XP_014148380.1">
    <property type="nucleotide sequence ID" value="XM_014292905.1"/>
</dbReference>
<evidence type="ECO:0000256" key="1">
    <source>
        <dbReference type="ARBA" id="ARBA00004123"/>
    </source>
</evidence>
<name>A0A0L0FEI7_9EUKA</name>
<accession>A0A0L0FEI7</accession>
<dbReference type="Pfam" id="PF03874">
    <property type="entry name" value="RNA_pol_Rpb4"/>
    <property type="match status" value="1"/>
</dbReference>
<dbReference type="STRING" id="667725.A0A0L0FEI7"/>
<keyword evidence="2" id="KW-0539">Nucleus</keyword>
<dbReference type="InterPro" id="IPR010997">
    <property type="entry name" value="HRDC-like_sf"/>
</dbReference>
<reference evidence="3 4" key="1">
    <citation type="submission" date="2011-02" db="EMBL/GenBank/DDBJ databases">
        <title>The Genome Sequence of Sphaeroforma arctica JP610.</title>
        <authorList>
            <consortium name="The Broad Institute Genome Sequencing Platform"/>
            <person name="Russ C."/>
            <person name="Cuomo C."/>
            <person name="Young S.K."/>
            <person name="Zeng Q."/>
            <person name="Gargeya S."/>
            <person name="Alvarado L."/>
            <person name="Berlin A."/>
            <person name="Chapman S.B."/>
            <person name="Chen Z."/>
            <person name="Freedman E."/>
            <person name="Gellesch M."/>
            <person name="Goldberg J."/>
            <person name="Griggs A."/>
            <person name="Gujja S."/>
            <person name="Heilman E."/>
            <person name="Heiman D."/>
            <person name="Howarth C."/>
            <person name="Mehta T."/>
            <person name="Neiman D."/>
            <person name="Pearson M."/>
            <person name="Roberts A."/>
            <person name="Saif S."/>
            <person name="Shea T."/>
            <person name="Shenoy N."/>
            <person name="Sisk P."/>
            <person name="Stolte C."/>
            <person name="Sykes S."/>
            <person name="White J."/>
            <person name="Yandava C."/>
            <person name="Burger G."/>
            <person name="Gray M.W."/>
            <person name="Holland P.W.H."/>
            <person name="King N."/>
            <person name="Lang F.B.F."/>
            <person name="Roger A.J."/>
            <person name="Ruiz-Trillo I."/>
            <person name="Haas B."/>
            <person name="Nusbaum C."/>
            <person name="Birren B."/>
        </authorList>
    </citation>
    <scope>NUCLEOTIDE SEQUENCE [LARGE SCALE GENOMIC DNA]</scope>
    <source>
        <strain evidence="3 4">JP610</strain>
    </source>
</reference>
<organism evidence="3 4">
    <name type="scientific">Sphaeroforma arctica JP610</name>
    <dbReference type="NCBI Taxonomy" id="667725"/>
    <lineage>
        <taxon>Eukaryota</taxon>
        <taxon>Ichthyosporea</taxon>
        <taxon>Ichthyophonida</taxon>
        <taxon>Sphaeroforma</taxon>
    </lineage>
</organism>
<keyword evidence="4" id="KW-1185">Reference proteome</keyword>
<evidence type="ECO:0000313" key="4">
    <source>
        <dbReference type="Proteomes" id="UP000054560"/>
    </source>
</evidence>
<sequence>PFKNKESVASVRQILDGKRALKEFEKASLANLTPKEEGEAKYLVQSLGRVKGDELTNLLDEVNVFQSQM</sequence>
<dbReference type="InterPro" id="IPR038324">
    <property type="entry name" value="Rpb4/RPC9_sf"/>
</dbReference>
<protein>
    <submittedName>
        <fullName evidence="3">Uncharacterized protein</fullName>
    </submittedName>
</protein>
<dbReference type="SUPFAM" id="SSF47819">
    <property type="entry name" value="HRDC-like"/>
    <property type="match status" value="1"/>
</dbReference>
<dbReference type="InterPro" id="IPR045222">
    <property type="entry name" value="Rpb4-like"/>
</dbReference>
<dbReference type="GO" id="GO:0005634">
    <property type="term" value="C:nucleus"/>
    <property type="evidence" value="ECO:0007669"/>
    <property type="project" value="UniProtKB-SubCell"/>
</dbReference>
<dbReference type="GO" id="GO:0000166">
    <property type="term" value="F:nucleotide binding"/>
    <property type="evidence" value="ECO:0007669"/>
    <property type="project" value="InterPro"/>
</dbReference>